<dbReference type="InterPro" id="IPR033749">
    <property type="entry name" value="Polyprenyl_synt_CS"/>
</dbReference>
<dbReference type="SUPFAM" id="SSF48576">
    <property type="entry name" value="Terpenoid synthases"/>
    <property type="match status" value="2"/>
</dbReference>
<dbReference type="Proteomes" id="UP000054321">
    <property type="component" value="Unassembled WGS sequence"/>
</dbReference>
<dbReference type="PANTHER" id="PTHR12001:SF72">
    <property type="entry name" value="THIJ_PFPI FAMILY PROTEIN (AFU_ORTHOLOGUE AFUA_3G01210)-RELATED"/>
    <property type="match status" value="1"/>
</dbReference>
<dbReference type="Pfam" id="PF00348">
    <property type="entry name" value="polyprenyl_synt"/>
    <property type="match status" value="1"/>
</dbReference>
<name>A0A0C3GIT0_OIDMZ</name>
<dbReference type="PANTHER" id="PTHR12001">
    <property type="entry name" value="GERANYLGERANYL PYROPHOSPHATE SYNTHASE"/>
    <property type="match status" value="1"/>
</dbReference>
<evidence type="ECO:0000256" key="3">
    <source>
        <dbReference type="ARBA" id="ARBA00022842"/>
    </source>
</evidence>
<dbReference type="InterPro" id="IPR008949">
    <property type="entry name" value="Isoprenoid_synthase_dom_sf"/>
</dbReference>
<evidence type="ECO:0000256" key="2">
    <source>
        <dbReference type="ARBA" id="ARBA00022723"/>
    </source>
</evidence>
<reference evidence="5 6" key="1">
    <citation type="submission" date="2014-04" db="EMBL/GenBank/DDBJ databases">
        <authorList>
            <consortium name="DOE Joint Genome Institute"/>
            <person name="Kuo A."/>
            <person name="Martino E."/>
            <person name="Perotto S."/>
            <person name="Kohler A."/>
            <person name="Nagy L.G."/>
            <person name="Floudas D."/>
            <person name="Copeland A."/>
            <person name="Barry K.W."/>
            <person name="Cichocki N."/>
            <person name="Veneault-Fourrey C."/>
            <person name="LaButti K."/>
            <person name="Lindquist E.A."/>
            <person name="Lipzen A."/>
            <person name="Lundell T."/>
            <person name="Morin E."/>
            <person name="Murat C."/>
            <person name="Sun H."/>
            <person name="Tunlid A."/>
            <person name="Henrissat B."/>
            <person name="Grigoriev I.V."/>
            <person name="Hibbett D.S."/>
            <person name="Martin F."/>
            <person name="Nordberg H.P."/>
            <person name="Cantor M.N."/>
            <person name="Hua S.X."/>
        </authorList>
    </citation>
    <scope>NUCLEOTIDE SEQUENCE [LARGE SCALE GENOMIC DNA]</scope>
    <source>
        <strain evidence="5 6">Zn</strain>
    </source>
</reference>
<dbReference type="GO" id="GO:0008299">
    <property type="term" value="P:isoprenoid biosynthetic process"/>
    <property type="evidence" value="ECO:0007669"/>
    <property type="project" value="InterPro"/>
</dbReference>
<feature type="coiled-coil region" evidence="4">
    <location>
        <begin position="255"/>
        <end position="282"/>
    </location>
</feature>
<evidence type="ECO:0000313" key="6">
    <source>
        <dbReference type="Proteomes" id="UP000054321"/>
    </source>
</evidence>
<protein>
    <submittedName>
        <fullName evidence="5">Uncharacterized protein</fullName>
    </submittedName>
</protein>
<accession>A0A0C3GIT0</accession>
<keyword evidence="1" id="KW-0808">Transferase</keyword>
<organism evidence="5 6">
    <name type="scientific">Oidiodendron maius (strain Zn)</name>
    <dbReference type="NCBI Taxonomy" id="913774"/>
    <lineage>
        <taxon>Eukaryota</taxon>
        <taxon>Fungi</taxon>
        <taxon>Dikarya</taxon>
        <taxon>Ascomycota</taxon>
        <taxon>Pezizomycotina</taxon>
        <taxon>Leotiomycetes</taxon>
        <taxon>Leotiomycetes incertae sedis</taxon>
        <taxon>Myxotrichaceae</taxon>
        <taxon>Oidiodendron</taxon>
    </lineage>
</organism>
<dbReference type="STRING" id="913774.A0A0C3GIT0"/>
<proteinExistence type="predicted"/>
<dbReference type="Gene3D" id="1.10.600.10">
    <property type="entry name" value="Farnesyl Diphosphate Synthase"/>
    <property type="match status" value="2"/>
</dbReference>
<keyword evidence="2" id="KW-0479">Metal-binding</keyword>
<dbReference type="InterPro" id="IPR000092">
    <property type="entry name" value="Polyprenyl_synt"/>
</dbReference>
<dbReference type="GO" id="GO:0004659">
    <property type="term" value="F:prenyltransferase activity"/>
    <property type="evidence" value="ECO:0007669"/>
    <property type="project" value="InterPro"/>
</dbReference>
<evidence type="ECO:0000256" key="4">
    <source>
        <dbReference type="SAM" id="Coils"/>
    </source>
</evidence>
<dbReference type="InParanoid" id="A0A0C3GIT0"/>
<dbReference type="GO" id="GO:0043386">
    <property type="term" value="P:mycotoxin biosynthetic process"/>
    <property type="evidence" value="ECO:0007669"/>
    <property type="project" value="UniProtKB-ARBA"/>
</dbReference>
<evidence type="ECO:0000256" key="1">
    <source>
        <dbReference type="ARBA" id="ARBA00022679"/>
    </source>
</evidence>
<dbReference type="OrthoDB" id="6921389at2759"/>
<dbReference type="SFLD" id="SFLDS00005">
    <property type="entry name" value="Isoprenoid_Synthase_Type_I"/>
    <property type="match status" value="1"/>
</dbReference>
<dbReference type="SMR" id="A0A0C3GIT0"/>
<gene>
    <name evidence="5" type="ORF">OIDMADRAFT_132548</name>
</gene>
<dbReference type="AlphaFoldDB" id="A0A0C3GIT0"/>
<keyword evidence="6" id="KW-1185">Reference proteome</keyword>
<dbReference type="EMBL" id="KN832885">
    <property type="protein sequence ID" value="KIM96055.1"/>
    <property type="molecule type" value="Genomic_DNA"/>
</dbReference>
<reference evidence="6" key="2">
    <citation type="submission" date="2015-01" db="EMBL/GenBank/DDBJ databases">
        <title>Evolutionary Origins and Diversification of the Mycorrhizal Mutualists.</title>
        <authorList>
            <consortium name="DOE Joint Genome Institute"/>
            <consortium name="Mycorrhizal Genomics Consortium"/>
            <person name="Kohler A."/>
            <person name="Kuo A."/>
            <person name="Nagy L.G."/>
            <person name="Floudas D."/>
            <person name="Copeland A."/>
            <person name="Barry K.W."/>
            <person name="Cichocki N."/>
            <person name="Veneault-Fourrey C."/>
            <person name="LaButti K."/>
            <person name="Lindquist E.A."/>
            <person name="Lipzen A."/>
            <person name="Lundell T."/>
            <person name="Morin E."/>
            <person name="Murat C."/>
            <person name="Riley R."/>
            <person name="Ohm R."/>
            <person name="Sun H."/>
            <person name="Tunlid A."/>
            <person name="Henrissat B."/>
            <person name="Grigoriev I.V."/>
            <person name="Hibbett D.S."/>
            <person name="Martin F."/>
        </authorList>
    </citation>
    <scope>NUCLEOTIDE SEQUENCE [LARGE SCALE GENOMIC DNA]</scope>
    <source>
        <strain evidence="6">Zn</strain>
    </source>
</reference>
<keyword evidence="3" id="KW-0460">Magnesium</keyword>
<evidence type="ECO:0000313" key="5">
    <source>
        <dbReference type="EMBL" id="KIM96055.1"/>
    </source>
</evidence>
<dbReference type="GO" id="GO:0046872">
    <property type="term" value="F:metal ion binding"/>
    <property type="evidence" value="ECO:0007669"/>
    <property type="project" value="UniProtKB-KW"/>
</dbReference>
<dbReference type="PROSITE" id="PS00444">
    <property type="entry name" value="POLYPRENYL_SYNTHASE_2"/>
    <property type="match status" value="1"/>
</dbReference>
<dbReference type="HOGENOM" id="CLU_014015_10_0_1"/>
<dbReference type="PROSITE" id="PS00723">
    <property type="entry name" value="POLYPRENYL_SYNTHASE_1"/>
    <property type="match status" value="1"/>
</dbReference>
<dbReference type="GO" id="GO:0046165">
    <property type="term" value="P:alcohol biosynthetic process"/>
    <property type="evidence" value="ECO:0007669"/>
    <property type="project" value="UniProtKB-ARBA"/>
</dbReference>
<keyword evidence="4" id="KW-0175">Coiled coil</keyword>
<sequence>MSTQLVGDPNTTRPVPESLWRDAPEYFSRFIPRIHRDFQVCDDATIQCRIDIVGRGQPFIEAGNLCLRAGNLIALTMPDCIPERLALAAYLIEAGFVYDDGEAANADTQITTDKSLYEIKLRNKQVLSKMSVQVMRFDRQLGENVIRGWTTWKKGEEIILPKTTGKEYQNLNEYLPDRFDDIGWPMVINLLHWGTGVVLDESSATEIAHILKPIHDVVTLTNDYFSWEKEIAEHIQLNEATPLINSVAFYMKWDSLSATDAKAAVKAKIQQLEEEYSALKTEYIARHGDKTPSSVIRWFSIMEAVVAGNLIWSNFTPRYHVSNIKAHEYEEYYARRIREGASFFDSCTESDAFIPPVSQETTSELRWSTRHSRVDCINGGSHESTKAQNLASDKTTAAEDRQDQKIIINRPFQYIESLPSKGVRSLVLEALNSWYLVPQQQMKQIDSIVRSLHNASLMIDDIQDQTDLRRGKPATHMIFGIGQTINSAYFQCIEALKRASSNSPSMFEIVIDEFRTGHIGQSLDLYWTFQTVVPSEKEYLQMVDAKTSSLFRLCSRMLRSAATANRDLEIENLATLFGRYFQIRDDYMNLKSQDYTNQKGFCSDLDEGKYSLPLIHALREPDPKLESTLKQRLQPGGLTVNSKQWILDRLMEKGSLQYTERQIELLYSAIEDCLDNLEKKTGTINWMLRRILYQLQN</sequence>
<dbReference type="Pfam" id="PF19086">
    <property type="entry name" value="Terpene_syn_C_2"/>
    <property type="match status" value="1"/>
</dbReference>